<dbReference type="Proteomes" id="UP000053831">
    <property type="component" value="Unassembled WGS sequence"/>
</dbReference>
<dbReference type="GO" id="GO:0000981">
    <property type="term" value="F:DNA-binding transcription factor activity, RNA polymerase II-specific"/>
    <property type="evidence" value="ECO:0007669"/>
    <property type="project" value="InterPro"/>
</dbReference>
<gene>
    <name evidence="2" type="ORF">ESCO_001431</name>
</gene>
<dbReference type="EMBL" id="LGSR01000006">
    <property type="protein sequence ID" value="KOS22275.1"/>
    <property type="molecule type" value="Genomic_DNA"/>
</dbReference>
<dbReference type="InterPro" id="IPR036864">
    <property type="entry name" value="Zn2-C6_fun-type_DNA-bd_sf"/>
</dbReference>
<feature type="region of interest" description="Disordered" evidence="1">
    <location>
        <begin position="59"/>
        <end position="106"/>
    </location>
</feature>
<keyword evidence="3" id="KW-1185">Reference proteome</keyword>
<organism evidence="2 3">
    <name type="scientific">Escovopsis weberi</name>
    <dbReference type="NCBI Taxonomy" id="150374"/>
    <lineage>
        <taxon>Eukaryota</taxon>
        <taxon>Fungi</taxon>
        <taxon>Dikarya</taxon>
        <taxon>Ascomycota</taxon>
        <taxon>Pezizomycotina</taxon>
        <taxon>Sordariomycetes</taxon>
        <taxon>Hypocreomycetidae</taxon>
        <taxon>Hypocreales</taxon>
        <taxon>Hypocreaceae</taxon>
        <taxon>Escovopsis</taxon>
    </lineage>
</organism>
<dbReference type="GO" id="GO:0008270">
    <property type="term" value="F:zinc ion binding"/>
    <property type="evidence" value="ECO:0007669"/>
    <property type="project" value="InterPro"/>
</dbReference>
<name>A0A0M9VWN7_ESCWE</name>
<dbReference type="GO" id="GO:0016831">
    <property type="term" value="F:carboxy-lyase activity"/>
    <property type="evidence" value="ECO:0007669"/>
    <property type="project" value="TreeGrafter"/>
</dbReference>
<dbReference type="Gene3D" id="4.10.240.10">
    <property type="entry name" value="Zn(2)-C6 fungal-type DNA-binding domain"/>
    <property type="match status" value="1"/>
</dbReference>
<dbReference type="InterPro" id="IPR004507">
    <property type="entry name" value="UbiX-like"/>
</dbReference>
<dbReference type="STRING" id="150374.A0A0M9VWN7"/>
<dbReference type="OrthoDB" id="1747771at2759"/>
<accession>A0A0M9VWN7</accession>
<comment type="caution">
    <text evidence="2">The sequence shown here is derived from an EMBL/GenBank/DDBJ whole genome shotgun (WGS) entry which is preliminary data.</text>
</comment>
<dbReference type="PANTHER" id="PTHR43374:SF1">
    <property type="entry name" value="FLAVIN PRENYLTRANSFERASE PAD1, MITOCHONDRIAL"/>
    <property type="match status" value="1"/>
</dbReference>
<feature type="region of interest" description="Disordered" evidence="1">
    <location>
        <begin position="1"/>
        <end position="20"/>
    </location>
</feature>
<dbReference type="PANTHER" id="PTHR43374">
    <property type="entry name" value="FLAVIN PRENYLTRANSFERASE"/>
    <property type="match status" value="1"/>
</dbReference>
<evidence type="ECO:0000256" key="1">
    <source>
        <dbReference type="SAM" id="MobiDB-lite"/>
    </source>
</evidence>
<feature type="compositionally biased region" description="Basic and acidic residues" evidence="1">
    <location>
        <begin position="83"/>
        <end position="106"/>
    </location>
</feature>
<feature type="compositionally biased region" description="Low complexity" evidence="1">
    <location>
        <begin position="62"/>
        <end position="75"/>
    </location>
</feature>
<dbReference type="AlphaFoldDB" id="A0A0M9VWN7"/>
<proteinExistence type="predicted"/>
<evidence type="ECO:0000313" key="3">
    <source>
        <dbReference type="Proteomes" id="UP000053831"/>
    </source>
</evidence>
<sequence>MADNADPIDAPVSLHDLTPDEASRIIHSHRKVRYVKCDNQQPCVNCVKREHAQLCQYKPNRSSAAKNHAAASNASHGRKRARSQSEARDEDDKALQGQDSSRDFDC</sequence>
<evidence type="ECO:0000313" key="2">
    <source>
        <dbReference type="EMBL" id="KOS22275.1"/>
    </source>
</evidence>
<evidence type="ECO:0008006" key="4">
    <source>
        <dbReference type="Google" id="ProtNLM"/>
    </source>
</evidence>
<protein>
    <recommendedName>
        <fullName evidence="4">Zn(2)-C6 fungal-type domain-containing protein</fullName>
    </recommendedName>
</protein>
<reference evidence="2 3" key="1">
    <citation type="submission" date="2015-07" db="EMBL/GenBank/DDBJ databases">
        <title>The genome of the fungus Escovopsis weberi, a specialized disease agent of ant agriculture.</title>
        <authorList>
            <person name="de Man T.J."/>
            <person name="Stajich J.E."/>
            <person name="Kubicek C.P."/>
            <person name="Chenthamara K."/>
            <person name="Atanasova L."/>
            <person name="Druzhinina I.S."/>
            <person name="Birnbaum S."/>
            <person name="Barribeau S.M."/>
            <person name="Teiling C."/>
            <person name="Suen G."/>
            <person name="Currie C."/>
            <person name="Gerardo N.M."/>
        </authorList>
    </citation>
    <scope>NUCLEOTIDE SEQUENCE [LARGE SCALE GENOMIC DNA]</scope>
</reference>